<dbReference type="AlphaFoldDB" id="A0AAW0AKG7"/>
<accession>A0AAW0AKG7</accession>
<evidence type="ECO:0000313" key="3">
    <source>
        <dbReference type="Proteomes" id="UP001362999"/>
    </source>
</evidence>
<sequence>MPRQSPRVKQESEGSDGSGDEGNAGQYQSPHSAGPSQPSTHGGNRARDSGMGNSSNNRQYVSGFPGMHSGGTQPVQPQRQQSLPPPYTPTAQYPQSPPTLPTFNQLIERINQPTPPSLRGSMAPPQYVPAHAQRPPAQANRSGYPVPNPGYQPYAGDTPYIPPDFNDRNAQAAARYNALSRGRGGGPGGRR</sequence>
<organism evidence="2 3">
    <name type="scientific">Favolaschia claudopus</name>
    <dbReference type="NCBI Taxonomy" id="2862362"/>
    <lineage>
        <taxon>Eukaryota</taxon>
        <taxon>Fungi</taxon>
        <taxon>Dikarya</taxon>
        <taxon>Basidiomycota</taxon>
        <taxon>Agaricomycotina</taxon>
        <taxon>Agaricomycetes</taxon>
        <taxon>Agaricomycetidae</taxon>
        <taxon>Agaricales</taxon>
        <taxon>Marasmiineae</taxon>
        <taxon>Mycenaceae</taxon>
        <taxon>Favolaschia</taxon>
    </lineage>
</organism>
<dbReference type="EMBL" id="JAWWNJ010000058">
    <property type="protein sequence ID" value="KAK7013694.1"/>
    <property type="molecule type" value="Genomic_DNA"/>
</dbReference>
<comment type="caution">
    <text evidence="2">The sequence shown here is derived from an EMBL/GenBank/DDBJ whole genome shotgun (WGS) entry which is preliminary data.</text>
</comment>
<dbReference type="Proteomes" id="UP001362999">
    <property type="component" value="Unassembled WGS sequence"/>
</dbReference>
<feature type="compositionally biased region" description="Polar residues" evidence="1">
    <location>
        <begin position="51"/>
        <end position="60"/>
    </location>
</feature>
<evidence type="ECO:0000256" key="1">
    <source>
        <dbReference type="SAM" id="MobiDB-lite"/>
    </source>
</evidence>
<proteinExistence type="predicted"/>
<feature type="compositionally biased region" description="Gly residues" evidence="1">
    <location>
        <begin position="182"/>
        <end position="191"/>
    </location>
</feature>
<name>A0AAW0AKG7_9AGAR</name>
<evidence type="ECO:0000313" key="2">
    <source>
        <dbReference type="EMBL" id="KAK7013694.1"/>
    </source>
</evidence>
<feature type="compositionally biased region" description="Polar residues" evidence="1">
    <location>
        <begin position="25"/>
        <end position="42"/>
    </location>
</feature>
<reference evidence="2 3" key="1">
    <citation type="journal article" date="2024" name="J Genomics">
        <title>Draft genome sequencing and assembly of Favolaschia claudopus CIRM-BRFM 2984 isolated from oak limbs.</title>
        <authorList>
            <person name="Navarro D."/>
            <person name="Drula E."/>
            <person name="Chaduli D."/>
            <person name="Cazenave R."/>
            <person name="Ahrendt S."/>
            <person name="Wang J."/>
            <person name="Lipzen A."/>
            <person name="Daum C."/>
            <person name="Barry K."/>
            <person name="Grigoriev I.V."/>
            <person name="Favel A."/>
            <person name="Rosso M.N."/>
            <person name="Martin F."/>
        </authorList>
    </citation>
    <scope>NUCLEOTIDE SEQUENCE [LARGE SCALE GENOMIC DNA]</scope>
    <source>
        <strain evidence="2 3">CIRM-BRFM 2984</strain>
    </source>
</reference>
<gene>
    <name evidence="2" type="ORF">R3P38DRAFT_3206257</name>
</gene>
<protein>
    <submittedName>
        <fullName evidence="2">Uncharacterized protein</fullName>
    </submittedName>
</protein>
<feature type="compositionally biased region" description="Polar residues" evidence="1">
    <location>
        <begin position="70"/>
        <end position="82"/>
    </location>
</feature>
<feature type="region of interest" description="Disordered" evidence="1">
    <location>
        <begin position="1"/>
        <end position="191"/>
    </location>
</feature>
<keyword evidence="3" id="KW-1185">Reference proteome</keyword>